<evidence type="ECO:0000313" key="10">
    <source>
        <dbReference type="EMBL" id="MBJ6122082.1"/>
    </source>
</evidence>
<keyword evidence="10" id="KW-0969">Cilium</keyword>
<evidence type="ECO:0000259" key="7">
    <source>
        <dbReference type="Pfam" id="PF00460"/>
    </source>
</evidence>
<dbReference type="InterPro" id="IPR002371">
    <property type="entry name" value="FlgK"/>
</dbReference>
<evidence type="ECO:0000256" key="3">
    <source>
        <dbReference type="ARBA" id="ARBA00009677"/>
    </source>
</evidence>
<name>A0ABS0XPV4_9SPHN</name>
<evidence type="ECO:0000256" key="1">
    <source>
        <dbReference type="ARBA" id="ARBA00004117"/>
    </source>
</evidence>
<feature type="domain" description="Flagellar hook-associated protein FlgK helical" evidence="9">
    <location>
        <begin position="90"/>
        <end position="321"/>
    </location>
</feature>
<keyword evidence="5" id="KW-0964">Secreted</keyword>
<comment type="subcellular location">
    <subcellularLocation>
        <location evidence="1">Bacterial flagellum basal body</location>
    </subcellularLocation>
    <subcellularLocation>
        <location evidence="2">Secreted</location>
    </subcellularLocation>
</comment>
<keyword evidence="11" id="KW-1185">Reference proteome</keyword>
<dbReference type="NCBIfam" id="TIGR02492">
    <property type="entry name" value="flgK_ends"/>
    <property type="match status" value="1"/>
</dbReference>
<reference evidence="11" key="1">
    <citation type="submission" date="2020-12" db="EMBL/GenBank/DDBJ databases">
        <title>Hymenobacter sp.</title>
        <authorList>
            <person name="Kim M.K."/>
        </authorList>
    </citation>
    <scope>NUCLEOTIDE SEQUENCE [LARGE SCALE GENOMIC DNA]</scope>
    <source>
        <strain evidence="11">BT553</strain>
    </source>
</reference>
<feature type="domain" description="Flagellar basal-body/hook protein C-terminal" evidence="8">
    <location>
        <begin position="659"/>
        <end position="698"/>
    </location>
</feature>
<comment type="similarity">
    <text evidence="3">Belongs to the flagella basal body rod proteins family.</text>
</comment>
<gene>
    <name evidence="10" type="primary">flgK</name>
    <name evidence="10" type="ORF">JAO74_09790</name>
</gene>
<keyword evidence="6" id="KW-0975">Bacterial flagellum</keyword>
<proteinExistence type="inferred from homology"/>
<organism evidence="10 11">
    <name type="scientific">Sphingomonas mollis</name>
    <dbReference type="NCBI Taxonomy" id="2795726"/>
    <lineage>
        <taxon>Bacteria</taxon>
        <taxon>Pseudomonadati</taxon>
        <taxon>Pseudomonadota</taxon>
        <taxon>Alphaproteobacteria</taxon>
        <taxon>Sphingomonadales</taxon>
        <taxon>Sphingomonadaceae</taxon>
        <taxon>Sphingomonas</taxon>
    </lineage>
</organism>
<dbReference type="PANTHER" id="PTHR30033">
    <property type="entry name" value="FLAGELLAR HOOK-ASSOCIATED PROTEIN 1"/>
    <property type="match status" value="1"/>
</dbReference>
<dbReference type="InterPro" id="IPR053927">
    <property type="entry name" value="FlgK_helical"/>
</dbReference>
<dbReference type="EMBL" id="JAELXS010000005">
    <property type="protein sequence ID" value="MBJ6122082.1"/>
    <property type="molecule type" value="Genomic_DNA"/>
</dbReference>
<protein>
    <recommendedName>
        <fullName evidence="4">Flagellar hook-associated protein 1</fullName>
    </recommendedName>
</protein>
<dbReference type="Pfam" id="PF22638">
    <property type="entry name" value="FlgK_D1"/>
    <property type="match status" value="1"/>
</dbReference>
<dbReference type="InterPro" id="IPR001444">
    <property type="entry name" value="Flag_bb_rod_N"/>
</dbReference>
<dbReference type="InterPro" id="IPR010930">
    <property type="entry name" value="Flg_bb/hook_C_dom"/>
</dbReference>
<evidence type="ECO:0000313" key="11">
    <source>
        <dbReference type="Proteomes" id="UP000640426"/>
    </source>
</evidence>
<dbReference type="RefSeq" id="WP_199037482.1">
    <property type="nucleotide sequence ID" value="NZ_JAELXS010000005.1"/>
</dbReference>
<keyword evidence="10" id="KW-0966">Cell projection</keyword>
<dbReference type="PRINTS" id="PR01005">
    <property type="entry name" value="FLGHOOKAP1"/>
</dbReference>
<sequence length="700" mass="70992">MSLSEILSSALSGLGAAQASMRTVSNNIANVSTPGYAREKTTLQTDVAGGRITGVTVGEPNRIADQFLEATVYARAGEAGRAEVASTYLDRLQAMLGTTGSDSGLPTRLDAISSAAIKMTGSAGGAQTNAAFIGNVQDAIGSVQQLSRDVSGLRSDVEGEVGETVTRVNSLLSQIYDLNDTVARAEGLGRSSAGAADQRNAAIEELGGLMGIVARQQADGRMTVDTTSGVQLIDRRLRQLSYPSNGAGAAQALYPPIEVRFAESDRTLGAATGERIDAAASGKLGGLIALRDAELPAFSTRLDTLYSGLARSLNAASNQGTAVPAPNSLQGSTTPLATTDRLGFTGAATFAVTAADGTLIAKTKVDFTALGTGATVADALTAINTGLGGAATASFTGGKLSITAAASANGVVVAQDPTTPSSRAGTGFSQFFGLNDVVRSEGAMLTPTGFTAADPHGLSVGQTTDFALRDTSGRVVASYPLTITGSTGSSFGALVTELNASPLAAFGNFSLDSQGRIGFATTTAAAGNTLSVLSDTTSRGATGLSLGTITGLSGGTDALKAGEVRRDIAADVTRLPLARLQNVAVGQKALGVGDRTGATSFVDAFSTNIDLGRTSGVTTMSRYANSVLGDTGTTAARAADKMTETAARRDDAVARRDNFSGVSIDEELSQMVVLQNSYSAAARVMSAATSMYDTLLQLAR</sequence>
<evidence type="ECO:0000259" key="9">
    <source>
        <dbReference type="Pfam" id="PF22638"/>
    </source>
</evidence>
<evidence type="ECO:0000256" key="6">
    <source>
        <dbReference type="ARBA" id="ARBA00023143"/>
    </source>
</evidence>
<accession>A0ABS0XPV4</accession>
<comment type="caution">
    <text evidence="10">The sequence shown here is derived from an EMBL/GenBank/DDBJ whole genome shotgun (WGS) entry which is preliminary data.</text>
</comment>
<dbReference type="Pfam" id="PF06429">
    <property type="entry name" value="Flg_bbr_C"/>
    <property type="match status" value="1"/>
</dbReference>
<evidence type="ECO:0000259" key="8">
    <source>
        <dbReference type="Pfam" id="PF06429"/>
    </source>
</evidence>
<keyword evidence="10" id="KW-0282">Flagellum</keyword>
<evidence type="ECO:0000256" key="2">
    <source>
        <dbReference type="ARBA" id="ARBA00004613"/>
    </source>
</evidence>
<dbReference type="PANTHER" id="PTHR30033:SF2">
    <property type="entry name" value="FLAGELLAR HOOK PROTEIN"/>
    <property type="match status" value="1"/>
</dbReference>
<dbReference type="InterPro" id="IPR019776">
    <property type="entry name" value="Flagellar_basal_body_rod_CS"/>
</dbReference>
<evidence type="ECO:0000256" key="4">
    <source>
        <dbReference type="ARBA" id="ARBA00016244"/>
    </source>
</evidence>
<dbReference type="PROSITE" id="PS00588">
    <property type="entry name" value="FLAGELLA_BB_ROD"/>
    <property type="match status" value="1"/>
</dbReference>
<evidence type="ECO:0000256" key="5">
    <source>
        <dbReference type="ARBA" id="ARBA00022525"/>
    </source>
</evidence>
<dbReference type="Proteomes" id="UP000640426">
    <property type="component" value="Unassembled WGS sequence"/>
</dbReference>
<feature type="domain" description="Flagellar basal body rod protein N-terminal" evidence="7">
    <location>
        <begin position="9"/>
        <end position="36"/>
    </location>
</feature>
<dbReference type="Pfam" id="PF00460">
    <property type="entry name" value="Flg_bb_rod"/>
    <property type="match status" value="1"/>
</dbReference>